<reference evidence="1" key="2">
    <citation type="submission" date="2023-05" db="EMBL/GenBank/DDBJ databases">
        <authorList>
            <person name="Fouks B."/>
        </authorList>
    </citation>
    <scope>NUCLEOTIDE SEQUENCE</scope>
    <source>
        <strain evidence="1">Stay&amp;Tobe</strain>
        <tissue evidence="1">Testes</tissue>
    </source>
</reference>
<dbReference type="EMBL" id="JASPKZ010000015">
    <property type="protein sequence ID" value="KAJ9601466.1"/>
    <property type="molecule type" value="Genomic_DNA"/>
</dbReference>
<sequence>IKGILGFSKNYKQNQSWNKYKNTEATGNLTPFKRWIENVSQNVRILCSYEYSTRHDPPSGCYKTRE</sequence>
<evidence type="ECO:0000313" key="2">
    <source>
        <dbReference type="Proteomes" id="UP001233999"/>
    </source>
</evidence>
<dbReference type="AlphaFoldDB" id="A0AAD8ET90"/>
<protein>
    <submittedName>
        <fullName evidence="1">Uncharacterized protein</fullName>
    </submittedName>
</protein>
<name>A0AAD8ET90_DIPPU</name>
<keyword evidence="2" id="KW-1185">Reference proteome</keyword>
<accession>A0AAD8ET90</accession>
<organism evidence="1 2">
    <name type="scientific">Diploptera punctata</name>
    <name type="common">Pacific beetle cockroach</name>
    <dbReference type="NCBI Taxonomy" id="6984"/>
    <lineage>
        <taxon>Eukaryota</taxon>
        <taxon>Metazoa</taxon>
        <taxon>Ecdysozoa</taxon>
        <taxon>Arthropoda</taxon>
        <taxon>Hexapoda</taxon>
        <taxon>Insecta</taxon>
        <taxon>Pterygota</taxon>
        <taxon>Neoptera</taxon>
        <taxon>Polyneoptera</taxon>
        <taxon>Dictyoptera</taxon>
        <taxon>Blattodea</taxon>
        <taxon>Blaberoidea</taxon>
        <taxon>Blaberidae</taxon>
        <taxon>Diplopterinae</taxon>
        <taxon>Diploptera</taxon>
    </lineage>
</organism>
<feature type="non-terminal residue" evidence="1">
    <location>
        <position position="66"/>
    </location>
</feature>
<evidence type="ECO:0000313" key="1">
    <source>
        <dbReference type="EMBL" id="KAJ9601466.1"/>
    </source>
</evidence>
<gene>
    <name evidence="1" type="ORF">L9F63_000383</name>
</gene>
<dbReference type="Proteomes" id="UP001233999">
    <property type="component" value="Unassembled WGS sequence"/>
</dbReference>
<comment type="caution">
    <text evidence="1">The sequence shown here is derived from an EMBL/GenBank/DDBJ whole genome shotgun (WGS) entry which is preliminary data.</text>
</comment>
<proteinExistence type="predicted"/>
<reference evidence="1" key="1">
    <citation type="journal article" date="2023" name="IScience">
        <title>Live-bearing cockroach genome reveals convergent evolutionary mechanisms linked to viviparity in insects and beyond.</title>
        <authorList>
            <person name="Fouks B."/>
            <person name="Harrison M.C."/>
            <person name="Mikhailova A.A."/>
            <person name="Marchal E."/>
            <person name="English S."/>
            <person name="Carruthers M."/>
            <person name="Jennings E.C."/>
            <person name="Chiamaka E.L."/>
            <person name="Frigard R.A."/>
            <person name="Pippel M."/>
            <person name="Attardo G.M."/>
            <person name="Benoit J.B."/>
            <person name="Bornberg-Bauer E."/>
            <person name="Tobe S.S."/>
        </authorList>
    </citation>
    <scope>NUCLEOTIDE SEQUENCE</scope>
    <source>
        <strain evidence="1">Stay&amp;Tobe</strain>
    </source>
</reference>